<evidence type="ECO:0000256" key="3">
    <source>
        <dbReference type="ARBA" id="ARBA00022448"/>
    </source>
</evidence>
<keyword evidence="6 8" id="KW-1133">Transmembrane helix</keyword>
<keyword evidence="3" id="KW-0813">Transport</keyword>
<feature type="transmembrane region" description="Helical" evidence="8">
    <location>
        <begin position="433"/>
        <end position="452"/>
    </location>
</feature>
<feature type="transmembrane region" description="Helical" evidence="8">
    <location>
        <begin position="526"/>
        <end position="545"/>
    </location>
</feature>
<protein>
    <submittedName>
        <fullName evidence="10">Aspartate-alanine antiporter</fullName>
    </submittedName>
</protein>
<dbReference type="Gene3D" id="3.30.70.1450">
    <property type="entry name" value="Regulator of K+ conductance, C-terminal domain"/>
    <property type="match status" value="2"/>
</dbReference>
<dbReference type="Pfam" id="PF02080">
    <property type="entry name" value="TrkA_C"/>
    <property type="match status" value="2"/>
</dbReference>
<dbReference type="PANTHER" id="PTHR30445">
    <property type="entry name" value="K(+)_H(+) ANTIPORTER SUBUNIT KHTT"/>
    <property type="match status" value="1"/>
</dbReference>
<evidence type="ECO:0000259" key="9">
    <source>
        <dbReference type="PROSITE" id="PS51202"/>
    </source>
</evidence>
<keyword evidence="11" id="KW-1185">Reference proteome</keyword>
<evidence type="ECO:0000256" key="6">
    <source>
        <dbReference type="ARBA" id="ARBA00022989"/>
    </source>
</evidence>
<dbReference type="AlphaFoldDB" id="A0A5B0GDR5"/>
<feature type="transmembrane region" description="Helical" evidence="8">
    <location>
        <begin position="464"/>
        <end position="488"/>
    </location>
</feature>
<feature type="transmembrane region" description="Helical" evidence="8">
    <location>
        <begin position="34"/>
        <end position="56"/>
    </location>
</feature>
<feature type="transmembrane region" description="Helical" evidence="8">
    <location>
        <begin position="161"/>
        <end position="180"/>
    </location>
</feature>
<evidence type="ECO:0000313" key="10">
    <source>
        <dbReference type="EMBL" id="KAA1000955.1"/>
    </source>
</evidence>
<proteinExistence type="inferred from homology"/>
<dbReference type="RefSeq" id="WP_149675056.1">
    <property type="nucleotide sequence ID" value="NZ_VTUZ01000042.1"/>
</dbReference>
<dbReference type="PANTHER" id="PTHR30445:SF9">
    <property type="match status" value="1"/>
</dbReference>
<evidence type="ECO:0000256" key="5">
    <source>
        <dbReference type="ARBA" id="ARBA00022692"/>
    </source>
</evidence>
<dbReference type="InterPro" id="IPR050144">
    <property type="entry name" value="AAE_transporter"/>
</dbReference>
<feature type="transmembrane region" description="Helical" evidence="8">
    <location>
        <begin position="12"/>
        <end position="27"/>
    </location>
</feature>
<keyword evidence="5 8" id="KW-0812">Transmembrane</keyword>
<feature type="domain" description="RCK C-terminal" evidence="9">
    <location>
        <begin position="206"/>
        <end position="291"/>
    </location>
</feature>
<dbReference type="InterPro" id="IPR006037">
    <property type="entry name" value="RCK_C"/>
</dbReference>
<dbReference type="NCBIfam" id="TIGR03802">
    <property type="entry name" value="Asp_Ala_antiprt"/>
    <property type="match status" value="1"/>
</dbReference>
<keyword evidence="4" id="KW-1003">Cell membrane</keyword>
<dbReference type="InterPro" id="IPR006512">
    <property type="entry name" value="YidE_YbjL"/>
</dbReference>
<dbReference type="Proteomes" id="UP000325273">
    <property type="component" value="Unassembled WGS sequence"/>
</dbReference>
<dbReference type="PROSITE" id="PS51202">
    <property type="entry name" value="RCK_C"/>
    <property type="match status" value="2"/>
</dbReference>
<dbReference type="NCBIfam" id="TIGR01625">
    <property type="entry name" value="YidE_YbjL_dupl"/>
    <property type="match status" value="1"/>
</dbReference>
<dbReference type="GO" id="GO:0008324">
    <property type="term" value="F:monoatomic cation transmembrane transporter activity"/>
    <property type="evidence" value="ECO:0007669"/>
    <property type="project" value="InterPro"/>
</dbReference>
<feature type="domain" description="RCK C-terminal" evidence="9">
    <location>
        <begin position="309"/>
        <end position="396"/>
    </location>
</feature>
<evidence type="ECO:0000256" key="8">
    <source>
        <dbReference type="SAM" id="Phobius"/>
    </source>
</evidence>
<dbReference type="GO" id="GO:0006813">
    <property type="term" value="P:potassium ion transport"/>
    <property type="evidence" value="ECO:0007669"/>
    <property type="project" value="InterPro"/>
</dbReference>
<feature type="transmembrane region" description="Helical" evidence="8">
    <location>
        <begin position="494"/>
        <end position="517"/>
    </location>
</feature>
<reference evidence="10 11" key="1">
    <citation type="submission" date="2019-08" db="EMBL/GenBank/DDBJ databases">
        <title>Paraburkholderia sp. DCY113.</title>
        <authorList>
            <person name="Kang J."/>
        </authorList>
    </citation>
    <scope>NUCLEOTIDE SEQUENCE [LARGE SCALE GENOMIC DNA]</scope>
    <source>
        <strain evidence="10 11">DCY113</strain>
    </source>
</reference>
<comment type="subcellular location">
    <subcellularLocation>
        <location evidence="1">Cell membrane</location>
        <topology evidence="1">Multi-pass membrane protein</topology>
    </subcellularLocation>
</comment>
<accession>A0A5B0GDR5</accession>
<feature type="transmembrane region" description="Helical" evidence="8">
    <location>
        <begin position="406"/>
        <end position="427"/>
    </location>
</feature>
<dbReference type="SUPFAM" id="SSF116726">
    <property type="entry name" value="TrkA C-terminal domain-like"/>
    <property type="match status" value="2"/>
</dbReference>
<comment type="similarity">
    <text evidence="2">Belongs to the AAE transporter (TC 2.A.81) family.</text>
</comment>
<gene>
    <name evidence="10" type="primary">aspT</name>
    <name evidence="10" type="ORF">FVF58_39320</name>
</gene>
<comment type="caution">
    <text evidence="10">The sequence shown here is derived from an EMBL/GenBank/DDBJ whole genome shotgun (WGS) entry which is preliminary data.</text>
</comment>
<feature type="transmembrane region" description="Helical" evidence="8">
    <location>
        <begin position="93"/>
        <end position="113"/>
    </location>
</feature>
<evidence type="ECO:0000313" key="11">
    <source>
        <dbReference type="Proteomes" id="UP000325273"/>
    </source>
</evidence>
<dbReference type="GO" id="GO:0005886">
    <property type="term" value="C:plasma membrane"/>
    <property type="evidence" value="ECO:0007669"/>
    <property type="project" value="UniProtKB-SubCell"/>
</dbReference>
<name>A0A5B0GDR5_9BURK</name>
<dbReference type="Pfam" id="PF06826">
    <property type="entry name" value="Asp-Al_Ex"/>
    <property type="match status" value="2"/>
</dbReference>
<dbReference type="InterPro" id="IPR022457">
    <property type="entry name" value="Asp_Ala_antiprt"/>
</dbReference>
<evidence type="ECO:0000256" key="7">
    <source>
        <dbReference type="ARBA" id="ARBA00023136"/>
    </source>
</evidence>
<evidence type="ECO:0000256" key="1">
    <source>
        <dbReference type="ARBA" id="ARBA00004651"/>
    </source>
</evidence>
<dbReference type="EMBL" id="VTUZ01000042">
    <property type="protein sequence ID" value="KAA1000955.1"/>
    <property type="molecule type" value="Genomic_DNA"/>
</dbReference>
<feature type="transmembrane region" description="Helical" evidence="8">
    <location>
        <begin position="557"/>
        <end position="580"/>
    </location>
</feature>
<evidence type="ECO:0000256" key="4">
    <source>
        <dbReference type="ARBA" id="ARBA00022475"/>
    </source>
</evidence>
<feature type="transmembrane region" description="Helical" evidence="8">
    <location>
        <begin position="62"/>
        <end position="81"/>
    </location>
</feature>
<sequence length="581" mass="60597">MAWLTGTLQRYPEIAIFLSLAIGYWVGGKSFKGFSLGAVTATLLAAIAIGQLHITVSPNVKSVFFLMFLFAVGYGVGPQFVRGIAKDGLPQALFSVVQCVLSLAAAVVAAKVAGYDLGSAAGLFAGSQTISASMGLATDAINRLGLPPDQTKVMLDAMPTAYAISYIFGTIGSAVILATLGPKLLRIDLVAACKEYEASLGGTTELGGAGQAWHRYELRAFRVVPDSVVCGKTVSQVEALQPENTRLFIERVRRGSTVQEATLDLVLQADDVVAIAGPRDQLLSVLGAAGATGQDADDQAVAVRRARAVEVDDPELLAVPAEGVDVYITSKAVDGKTLQELAGLPLARGVYLRKIKRGPTETQIPVLPSTKLHRGDTITIVGRTQDTSAAAKVLGVLDRPTNMTDVAFVTLAITVGALVGAIVINVAGIPITLSTAGGALIAGLVFGWLRAIHPTFGRIPEPTVWFMNSVGLNVFIAVIGLTAGPGFVAGLQNLGLGLFLWGIMATAVPLILGMFIARYVFHFHPAILLGVCAGARTTTAALGMICDAAKSQIPGLGYTVTYAVGNTLLTIWGMVIVMILS</sequence>
<keyword evidence="7 8" id="KW-0472">Membrane</keyword>
<dbReference type="InterPro" id="IPR036721">
    <property type="entry name" value="RCK_C_sf"/>
</dbReference>
<organism evidence="10 11">
    <name type="scientific">Paraburkholderia panacisoli</name>
    <dbReference type="NCBI Taxonomy" id="2603818"/>
    <lineage>
        <taxon>Bacteria</taxon>
        <taxon>Pseudomonadati</taxon>
        <taxon>Pseudomonadota</taxon>
        <taxon>Betaproteobacteria</taxon>
        <taxon>Burkholderiales</taxon>
        <taxon>Burkholderiaceae</taxon>
        <taxon>Paraburkholderia</taxon>
    </lineage>
</organism>
<evidence type="ECO:0000256" key="2">
    <source>
        <dbReference type="ARBA" id="ARBA00009854"/>
    </source>
</evidence>